<dbReference type="Proteomes" id="UP000255467">
    <property type="component" value="Unassembled WGS sequence"/>
</dbReference>
<evidence type="ECO:0000256" key="4">
    <source>
        <dbReference type="ARBA" id="ARBA00013244"/>
    </source>
</evidence>
<evidence type="ECO:0000256" key="6">
    <source>
        <dbReference type="ARBA" id="ARBA00023315"/>
    </source>
</evidence>
<evidence type="ECO:0000313" key="10">
    <source>
        <dbReference type="Proteomes" id="UP000255467"/>
    </source>
</evidence>
<keyword evidence="5" id="KW-0808">Transferase</keyword>
<dbReference type="STRING" id="1406858.GCA_000710895_00392"/>
<dbReference type="PANTHER" id="PTHR48098">
    <property type="entry name" value="ENTEROCHELIN ESTERASE-RELATED"/>
    <property type="match status" value="1"/>
</dbReference>
<gene>
    <name evidence="9" type="ORF">NCTC1934_04781</name>
</gene>
<dbReference type="EC" id="2.3.1.122" evidence="3"/>
<comment type="catalytic activity">
    <reaction evidence="8">
        <text>an acyl-CoA + a 1,2-diacyl-sn-glycerol = a triacyl-sn-glycerol + CoA</text>
        <dbReference type="Rhea" id="RHEA:10868"/>
        <dbReference type="ChEBI" id="CHEBI:17815"/>
        <dbReference type="ChEBI" id="CHEBI:57287"/>
        <dbReference type="ChEBI" id="CHEBI:58342"/>
        <dbReference type="ChEBI" id="CHEBI:64615"/>
        <dbReference type="EC" id="2.3.1.20"/>
    </reaction>
</comment>
<dbReference type="InterPro" id="IPR000801">
    <property type="entry name" value="Esterase-like"/>
</dbReference>
<organism evidence="9 10">
    <name type="scientific">Nocardia otitidiscaviarum</name>
    <dbReference type="NCBI Taxonomy" id="1823"/>
    <lineage>
        <taxon>Bacteria</taxon>
        <taxon>Bacillati</taxon>
        <taxon>Actinomycetota</taxon>
        <taxon>Actinomycetes</taxon>
        <taxon>Mycobacteriales</taxon>
        <taxon>Nocardiaceae</taxon>
        <taxon>Nocardia</taxon>
    </lineage>
</organism>
<evidence type="ECO:0000256" key="2">
    <source>
        <dbReference type="ARBA" id="ARBA00005874"/>
    </source>
</evidence>
<evidence type="ECO:0000256" key="3">
    <source>
        <dbReference type="ARBA" id="ARBA00012820"/>
    </source>
</evidence>
<dbReference type="InterPro" id="IPR050583">
    <property type="entry name" value="Mycobacterial_A85_antigen"/>
</dbReference>
<dbReference type="GO" id="GO:0004144">
    <property type="term" value="F:diacylglycerol O-acyltransferase activity"/>
    <property type="evidence" value="ECO:0007669"/>
    <property type="project" value="UniProtKB-EC"/>
</dbReference>
<name>A0A379JG87_9NOCA</name>
<sequence length="297" mass="31534">MSEGYRPAARGLSRRSLFASTGLLGLAAVGMSAVSPPAGDVRHVLVHNATEEITATLPGPVVRIERVYSAARGREVDVVAIVPGGVPTDRLPMSILLHGRKGSARTAAVGGLAEKLAAAVTAGRVPPFGFLAVDGGDNYWHENHSGDDPMSMLLDEVPHWLASRGLAETPFACTGVSMGGFGAMLYARRRTERGNPARAVAAVSPGLLTSWADMSRRNAFASEAQWGELDPLRNIDKLGPAPMALWCGDRDRFVEGCRRFIAHAPLEIAAITPGGHNDDYWRTVTPDVVRFLGGHVG</sequence>
<dbReference type="InterPro" id="IPR029058">
    <property type="entry name" value="AB_hydrolase_fold"/>
</dbReference>
<evidence type="ECO:0000256" key="7">
    <source>
        <dbReference type="ARBA" id="ARBA00032572"/>
    </source>
</evidence>
<dbReference type="InterPro" id="IPR006311">
    <property type="entry name" value="TAT_signal"/>
</dbReference>
<dbReference type="SUPFAM" id="SSF53474">
    <property type="entry name" value="alpha/beta-Hydrolases"/>
    <property type="match status" value="1"/>
</dbReference>
<keyword evidence="6" id="KW-0012">Acyltransferase</keyword>
<keyword evidence="10" id="KW-1185">Reference proteome</keyword>
<dbReference type="EMBL" id="UGRY01000003">
    <property type="protein sequence ID" value="SUD47470.1"/>
    <property type="molecule type" value="Genomic_DNA"/>
</dbReference>
<evidence type="ECO:0000256" key="8">
    <source>
        <dbReference type="ARBA" id="ARBA00048109"/>
    </source>
</evidence>
<evidence type="ECO:0000313" key="9">
    <source>
        <dbReference type="EMBL" id="SUD47470.1"/>
    </source>
</evidence>
<comment type="catalytic activity">
    <reaction evidence="1">
        <text>2 alpha,alpha'-trehalose 6-mycolate = alpha,alpha'-trehalose 6,6'-bismycolate + alpha,alpha-trehalose</text>
        <dbReference type="Rhea" id="RHEA:23472"/>
        <dbReference type="ChEBI" id="CHEBI:16551"/>
        <dbReference type="ChEBI" id="CHEBI:18195"/>
        <dbReference type="ChEBI" id="CHEBI:18234"/>
        <dbReference type="EC" id="2.3.1.122"/>
    </reaction>
</comment>
<dbReference type="Pfam" id="PF00756">
    <property type="entry name" value="Esterase"/>
    <property type="match status" value="1"/>
</dbReference>
<dbReference type="RefSeq" id="WP_039811868.1">
    <property type="nucleotide sequence ID" value="NZ_UGRY01000003.1"/>
</dbReference>
<comment type="similarity">
    <text evidence="2">Belongs to the mycobacterial A85 antigen family.</text>
</comment>
<evidence type="ECO:0000256" key="5">
    <source>
        <dbReference type="ARBA" id="ARBA00022679"/>
    </source>
</evidence>
<dbReference type="PROSITE" id="PS51318">
    <property type="entry name" value="TAT"/>
    <property type="match status" value="1"/>
</dbReference>
<dbReference type="EC" id="2.3.1.20" evidence="4"/>
<proteinExistence type="inferred from homology"/>
<dbReference type="AlphaFoldDB" id="A0A379JG87"/>
<dbReference type="Gene3D" id="3.40.50.1820">
    <property type="entry name" value="alpha/beta hydrolase"/>
    <property type="match status" value="1"/>
</dbReference>
<reference evidence="9 10" key="1">
    <citation type="submission" date="2018-06" db="EMBL/GenBank/DDBJ databases">
        <authorList>
            <consortium name="Pathogen Informatics"/>
            <person name="Doyle S."/>
        </authorList>
    </citation>
    <scope>NUCLEOTIDE SEQUENCE [LARGE SCALE GENOMIC DNA]</scope>
    <source>
        <strain evidence="9 10">NCTC1934</strain>
    </source>
</reference>
<evidence type="ECO:0000256" key="1">
    <source>
        <dbReference type="ARBA" id="ARBA00000697"/>
    </source>
</evidence>
<dbReference type="GO" id="GO:0050348">
    <property type="term" value="F:trehalose O-mycolyltransferase activity"/>
    <property type="evidence" value="ECO:0007669"/>
    <property type="project" value="UniProtKB-EC"/>
</dbReference>
<protein>
    <recommendedName>
        <fullName evidence="7">Acyl-CoA:diacylglycerol acyltransferase</fullName>
        <ecNumber evidence="3">2.3.1.122</ecNumber>
        <ecNumber evidence="4">2.3.1.20</ecNumber>
    </recommendedName>
</protein>
<accession>A0A379JG87</accession>
<dbReference type="OrthoDB" id="3210113at2"/>
<dbReference type="PANTHER" id="PTHR48098:SF1">
    <property type="entry name" value="DIACYLGLYCEROL ACYLTRANSFERASE_MYCOLYLTRANSFERASE AG85A"/>
    <property type="match status" value="1"/>
</dbReference>